<evidence type="ECO:0000313" key="2">
    <source>
        <dbReference type="EMBL" id="KAL1511429.1"/>
    </source>
</evidence>
<feature type="compositionally biased region" description="Low complexity" evidence="1">
    <location>
        <begin position="22"/>
        <end position="38"/>
    </location>
</feature>
<name>A0AB34J244_PRYPA</name>
<keyword evidence="3" id="KW-1185">Reference proteome</keyword>
<evidence type="ECO:0000313" key="3">
    <source>
        <dbReference type="Proteomes" id="UP001515480"/>
    </source>
</evidence>
<dbReference type="Proteomes" id="UP001515480">
    <property type="component" value="Unassembled WGS sequence"/>
</dbReference>
<proteinExistence type="predicted"/>
<organism evidence="2 3">
    <name type="scientific">Prymnesium parvum</name>
    <name type="common">Toxic golden alga</name>
    <dbReference type="NCBI Taxonomy" id="97485"/>
    <lineage>
        <taxon>Eukaryota</taxon>
        <taxon>Haptista</taxon>
        <taxon>Haptophyta</taxon>
        <taxon>Prymnesiophyceae</taxon>
        <taxon>Prymnesiales</taxon>
        <taxon>Prymnesiaceae</taxon>
        <taxon>Prymnesium</taxon>
    </lineage>
</organism>
<evidence type="ECO:0000256" key="1">
    <source>
        <dbReference type="SAM" id="MobiDB-lite"/>
    </source>
</evidence>
<comment type="caution">
    <text evidence="2">The sequence shown here is derived from an EMBL/GenBank/DDBJ whole genome shotgun (WGS) entry which is preliminary data.</text>
</comment>
<reference evidence="2 3" key="1">
    <citation type="journal article" date="2024" name="Science">
        <title>Giant polyketide synthase enzymes in the biosynthesis of giant marine polyether toxins.</title>
        <authorList>
            <person name="Fallon T.R."/>
            <person name="Shende V.V."/>
            <person name="Wierzbicki I.H."/>
            <person name="Pendleton A.L."/>
            <person name="Watervoot N.F."/>
            <person name="Auber R.P."/>
            <person name="Gonzalez D.J."/>
            <person name="Wisecaver J.H."/>
            <person name="Moore B.S."/>
        </authorList>
    </citation>
    <scope>NUCLEOTIDE SEQUENCE [LARGE SCALE GENOMIC DNA]</scope>
    <source>
        <strain evidence="2 3">12B1</strain>
    </source>
</reference>
<accession>A0AB34J244</accession>
<protein>
    <submittedName>
        <fullName evidence="2">Uncharacterized protein</fullName>
    </submittedName>
</protein>
<feature type="region of interest" description="Disordered" evidence="1">
    <location>
        <begin position="1"/>
        <end position="43"/>
    </location>
</feature>
<dbReference type="EMBL" id="JBGBPQ010000014">
    <property type="protein sequence ID" value="KAL1511429.1"/>
    <property type="molecule type" value="Genomic_DNA"/>
</dbReference>
<dbReference type="AlphaFoldDB" id="A0AB34J244"/>
<gene>
    <name evidence="2" type="ORF">AB1Y20_006228</name>
</gene>
<sequence length="89" mass="9360">MREESARPAARGAGLRARHHSSASASAVPPARWSSAAPLRGSGASAGCTALEATMNTTRIDMRSDLPTRRLPWPMPLWNICCGGDAVCV</sequence>